<dbReference type="KEGG" id="siw:GH266_01065"/>
<evidence type="ECO:0000256" key="4">
    <source>
        <dbReference type="ARBA" id="ARBA00023004"/>
    </source>
</evidence>
<evidence type="ECO:0000259" key="6">
    <source>
        <dbReference type="PROSITE" id="PS51918"/>
    </source>
</evidence>
<dbReference type="PROSITE" id="PS51918">
    <property type="entry name" value="RADICAL_SAM"/>
    <property type="match status" value="1"/>
</dbReference>
<dbReference type="InterPro" id="IPR007197">
    <property type="entry name" value="rSAM"/>
</dbReference>
<dbReference type="EMBL" id="CP046908">
    <property type="protein sequence ID" value="QGZ33217.1"/>
    <property type="molecule type" value="Genomic_DNA"/>
</dbReference>
<dbReference type="InterPro" id="IPR050377">
    <property type="entry name" value="Radical_SAM_PqqE_MftC-like"/>
</dbReference>
<dbReference type="GO" id="GO:0046872">
    <property type="term" value="F:metal ion binding"/>
    <property type="evidence" value="ECO:0007669"/>
    <property type="project" value="UniProtKB-KW"/>
</dbReference>
<dbReference type="Proteomes" id="UP000435648">
    <property type="component" value="Chromosome"/>
</dbReference>
<name>A0A857C2N2_9HYPH</name>
<dbReference type="AlphaFoldDB" id="A0A857C2N2"/>
<evidence type="ECO:0000256" key="2">
    <source>
        <dbReference type="ARBA" id="ARBA00022691"/>
    </source>
</evidence>
<evidence type="ECO:0000256" key="5">
    <source>
        <dbReference type="ARBA" id="ARBA00023014"/>
    </source>
</evidence>
<dbReference type="RefSeq" id="WP_158192242.1">
    <property type="nucleotide sequence ID" value="NZ_CP046908.1"/>
</dbReference>
<evidence type="ECO:0000256" key="3">
    <source>
        <dbReference type="ARBA" id="ARBA00022723"/>
    </source>
</evidence>
<feature type="domain" description="Radical SAM core" evidence="6">
    <location>
        <begin position="3"/>
        <end position="252"/>
    </location>
</feature>
<dbReference type="InterPro" id="IPR058240">
    <property type="entry name" value="rSAM_sf"/>
</dbReference>
<protein>
    <submittedName>
        <fullName evidence="7">Radical SAM protein</fullName>
    </submittedName>
</protein>
<evidence type="ECO:0000256" key="1">
    <source>
        <dbReference type="ARBA" id="ARBA00001966"/>
    </source>
</evidence>
<dbReference type="PANTHER" id="PTHR11228:SF7">
    <property type="entry name" value="PQQA PEPTIDE CYCLASE"/>
    <property type="match status" value="1"/>
</dbReference>
<dbReference type="CDD" id="cd01335">
    <property type="entry name" value="Radical_SAM"/>
    <property type="match status" value="1"/>
</dbReference>
<reference evidence="7 8" key="1">
    <citation type="submission" date="2019-12" db="EMBL/GenBank/DDBJ databases">
        <title>The genome of Stappia indica PHM037.</title>
        <authorList>
            <person name="Kacar D."/>
            <person name="Galan B."/>
            <person name="Canedo L."/>
            <person name="Rodriguez P."/>
            <person name="de la Calle F."/>
            <person name="Garcia J.L."/>
        </authorList>
    </citation>
    <scope>NUCLEOTIDE SEQUENCE [LARGE SCALE GENOMIC DNA]</scope>
    <source>
        <strain evidence="7 8">PHM037</strain>
    </source>
</reference>
<dbReference type="OrthoDB" id="9810775at2"/>
<organism evidence="7 8">
    <name type="scientific">Stappia indica</name>
    <dbReference type="NCBI Taxonomy" id="538381"/>
    <lineage>
        <taxon>Bacteria</taxon>
        <taxon>Pseudomonadati</taxon>
        <taxon>Pseudomonadota</taxon>
        <taxon>Alphaproteobacteria</taxon>
        <taxon>Hyphomicrobiales</taxon>
        <taxon>Stappiaceae</taxon>
        <taxon>Stappia</taxon>
    </lineage>
</organism>
<sequence length="367" mass="39820">MSAALLGNDLVINENDCNLGCTYCLTGQSNLKQSHLGQPIFGTPKRDRYGGDTPLGQRVDAIIDRVAAAHGAPLLKITGGEVFLVENILALVEKAAARFPSVLLQSNGILMRPDHLDRLALLPNVTLQLSLDSHLHSGNSHRIARADLHDKALARIAAILERGLAVEIYTVITDRNAEQLVGFAEWLAAFGTRLQMLPFPVRGPDTGAHAIRPEQIAGIEALAEAHGRLAEVLPPKPYLDRLLRFYREGGRRFRCHLPRLVVSTFSDGMVTACPNIWFSDLGSALADDWSETSAAIGETPLYKALLADRPRLAACKGCFTPWDMLSMYLDGEVTLDEVCAGPAYSAPEVRAWLERAKAELTAGEGAA</sequence>
<evidence type="ECO:0000313" key="8">
    <source>
        <dbReference type="Proteomes" id="UP000435648"/>
    </source>
</evidence>
<comment type="cofactor">
    <cofactor evidence="1">
        <name>[4Fe-4S] cluster</name>
        <dbReference type="ChEBI" id="CHEBI:49883"/>
    </cofactor>
</comment>
<keyword evidence="4" id="KW-0408">Iron</keyword>
<accession>A0A857C2N2</accession>
<gene>
    <name evidence="7" type="ORF">GH266_01065</name>
</gene>
<dbReference type="InterPro" id="IPR013785">
    <property type="entry name" value="Aldolase_TIM"/>
</dbReference>
<dbReference type="Gene3D" id="3.20.20.70">
    <property type="entry name" value="Aldolase class I"/>
    <property type="match status" value="1"/>
</dbReference>
<dbReference type="SFLD" id="SFLDG01067">
    <property type="entry name" value="SPASM/twitch_domain_containing"/>
    <property type="match status" value="1"/>
</dbReference>
<keyword evidence="3" id="KW-0479">Metal-binding</keyword>
<dbReference type="Pfam" id="PF04055">
    <property type="entry name" value="Radical_SAM"/>
    <property type="match status" value="1"/>
</dbReference>
<evidence type="ECO:0000313" key="7">
    <source>
        <dbReference type="EMBL" id="QGZ33217.1"/>
    </source>
</evidence>
<dbReference type="SUPFAM" id="SSF102114">
    <property type="entry name" value="Radical SAM enzymes"/>
    <property type="match status" value="1"/>
</dbReference>
<dbReference type="SFLD" id="SFLDS00029">
    <property type="entry name" value="Radical_SAM"/>
    <property type="match status" value="1"/>
</dbReference>
<dbReference type="GO" id="GO:0003824">
    <property type="term" value="F:catalytic activity"/>
    <property type="evidence" value="ECO:0007669"/>
    <property type="project" value="InterPro"/>
</dbReference>
<proteinExistence type="predicted"/>
<keyword evidence="2" id="KW-0949">S-adenosyl-L-methionine</keyword>
<dbReference type="GO" id="GO:0051536">
    <property type="term" value="F:iron-sulfur cluster binding"/>
    <property type="evidence" value="ECO:0007669"/>
    <property type="project" value="UniProtKB-KW"/>
</dbReference>
<keyword evidence="5" id="KW-0411">Iron-sulfur</keyword>
<dbReference type="PANTHER" id="PTHR11228">
    <property type="entry name" value="RADICAL SAM DOMAIN PROTEIN"/>
    <property type="match status" value="1"/>
</dbReference>